<reference evidence="1" key="1">
    <citation type="journal article" date="2015" name="Nature">
        <title>Complex archaea that bridge the gap between prokaryotes and eukaryotes.</title>
        <authorList>
            <person name="Spang A."/>
            <person name="Saw J.H."/>
            <person name="Jorgensen S.L."/>
            <person name="Zaremba-Niedzwiedzka K."/>
            <person name="Martijn J."/>
            <person name="Lind A.E."/>
            <person name="van Eijk R."/>
            <person name="Schleper C."/>
            <person name="Guy L."/>
            <person name="Ettema T.J."/>
        </authorList>
    </citation>
    <scope>NUCLEOTIDE SEQUENCE</scope>
</reference>
<sequence>MNDDVCTVEKCENFKSNGDELFCFHHRPNWRGACKLNGIEFIDVPSEDTNLLLTEFQGGKDGYEQFIQENTQKNTL</sequence>
<comment type="caution">
    <text evidence="1">The sequence shown here is derived from an EMBL/GenBank/DDBJ whole genome shotgun (WGS) entry which is preliminary data.</text>
</comment>
<evidence type="ECO:0000313" key="1">
    <source>
        <dbReference type="EMBL" id="KKL07898.1"/>
    </source>
</evidence>
<proteinExistence type="predicted"/>
<protein>
    <submittedName>
        <fullName evidence="1">Uncharacterized protein</fullName>
    </submittedName>
</protein>
<accession>A0A0F9D730</accession>
<gene>
    <name evidence="1" type="ORF">LCGC14_2581400</name>
</gene>
<dbReference type="AlphaFoldDB" id="A0A0F9D730"/>
<dbReference type="EMBL" id="LAZR01043104">
    <property type="protein sequence ID" value="KKL07898.1"/>
    <property type="molecule type" value="Genomic_DNA"/>
</dbReference>
<name>A0A0F9D730_9ZZZZ</name>
<organism evidence="1">
    <name type="scientific">marine sediment metagenome</name>
    <dbReference type="NCBI Taxonomy" id="412755"/>
    <lineage>
        <taxon>unclassified sequences</taxon>
        <taxon>metagenomes</taxon>
        <taxon>ecological metagenomes</taxon>
    </lineage>
</organism>